<dbReference type="NCBIfam" id="NF033581">
    <property type="entry name" value="transpos_IS5_4"/>
    <property type="match status" value="1"/>
</dbReference>
<feature type="domain" description="Transposase IS4-like" evidence="7">
    <location>
        <begin position="188"/>
        <end position="346"/>
    </location>
</feature>
<dbReference type="InterPro" id="IPR047959">
    <property type="entry name" value="Transpos_IS5"/>
</dbReference>
<proteinExistence type="inferred from homology"/>
<keyword evidence="3" id="KW-0815">Transposition</keyword>
<evidence type="ECO:0000259" key="8">
    <source>
        <dbReference type="Pfam" id="PF05598"/>
    </source>
</evidence>
<gene>
    <name evidence="9" type="ORF">HPTL_0664</name>
</gene>
<keyword evidence="10" id="KW-1185">Reference proteome</keyword>
<dbReference type="OrthoDB" id="5292947at2"/>
<sequence length="360" mass="40476">MRGVERPETLFSYVSLEDRIPADHPIRKLRAVVDALLRQMDDRIDACYAKRGRPSIPPHRLLRALLLQAIYSIPSERRLVEAIEYNLLYRWFVGLGLDEPVWDHSTFSANRERLLNQEIVQAFFRQVRDYAELRAVLSHEHFSVDGTLIDAWASHKSLAPIDEDTGPHQGQGKNPTVDFTGEKRSNATHRSTTDPDARLFRKSAGDKAHLCYAGHVLMENRNGLVVDAEVTLATGTAEYEAAEVMVERSVPANATLAADRKYDAARFLDVLRRKGITPHIACKKVGSNIPEALTQSEAYRTSLKVRKRIEEIFGWVKTVGGLRKARFVGLAKVKVQALIAFAAYNLVRLAKLSGWPLKAT</sequence>
<evidence type="ECO:0000256" key="5">
    <source>
        <dbReference type="ARBA" id="ARBA00023172"/>
    </source>
</evidence>
<evidence type="ECO:0000256" key="4">
    <source>
        <dbReference type="ARBA" id="ARBA00023125"/>
    </source>
</evidence>
<dbReference type="EMBL" id="AP018558">
    <property type="protein sequence ID" value="BBD76932.1"/>
    <property type="molecule type" value="Genomic_DNA"/>
</dbReference>
<dbReference type="GO" id="GO:0003677">
    <property type="term" value="F:DNA binding"/>
    <property type="evidence" value="ECO:0007669"/>
    <property type="project" value="UniProtKB-KW"/>
</dbReference>
<evidence type="ECO:0000256" key="2">
    <source>
        <dbReference type="ARBA" id="ARBA00010075"/>
    </source>
</evidence>
<dbReference type="PANTHER" id="PTHR35604:SF2">
    <property type="entry name" value="TRANSPOSASE INSH FOR INSERTION SEQUENCE ELEMENT IS5A-RELATED"/>
    <property type="match status" value="1"/>
</dbReference>
<evidence type="ECO:0000313" key="9">
    <source>
        <dbReference type="EMBL" id="BBD76932.1"/>
    </source>
</evidence>
<keyword evidence="5" id="KW-0233">DNA recombination</keyword>
<dbReference type="GO" id="GO:0006313">
    <property type="term" value="P:DNA transposition"/>
    <property type="evidence" value="ECO:0007669"/>
    <property type="project" value="InterPro"/>
</dbReference>
<evidence type="ECO:0000256" key="3">
    <source>
        <dbReference type="ARBA" id="ARBA00022578"/>
    </source>
</evidence>
<evidence type="ECO:0000256" key="6">
    <source>
        <dbReference type="SAM" id="MobiDB-lite"/>
    </source>
</evidence>
<dbReference type="Pfam" id="PF05598">
    <property type="entry name" value="DUF772"/>
    <property type="match status" value="1"/>
</dbReference>
<dbReference type="AlphaFoldDB" id="A0A2Z6DWZ9"/>
<evidence type="ECO:0000256" key="1">
    <source>
        <dbReference type="ARBA" id="ARBA00003544"/>
    </source>
</evidence>
<dbReference type="Proteomes" id="UP000262004">
    <property type="component" value="Chromosome"/>
</dbReference>
<dbReference type="PANTHER" id="PTHR35604">
    <property type="entry name" value="TRANSPOSASE INSH FOR INSERTION SEQUENCE ELEMENT IS5A-RELATED"/>
    <property type="match status" value="1"/>
</dbReference>
<accession>A0A2Z6DWZ9</accession>
<dbReference type="KEGG" id="htl:HPTL_0664"/>
<dbReference type="InterPro" id="IPR002559">
    <property type="entry name" value="Transposase_11"/>
</dbReference>
<evidence type="ECO:0000259" key="7">
    <source>
        <dbReference type="Pfam" id="PF01609"/>
    </source>
</evidence>
<feature type="domain" description="Transposase InsH N-terminal" evidence="8">
    <location>
        <begin position="15"/>
        <end position="113"/>
    </location>
</feature>
<evidence type="ECO:0000313" key="10">
    <source>
        <dbReference type="Proteomes" id="UP000262004"/>
    </source>
</evidence>
<organism evidence="9 10">
    <name type="scientific">Hydrogenophilus thermoluteolus</name>
    <name type="common">Pseudomonas hydrogenothermophila</name>
    <dbReference type="NCBI Taxonomy" id="297"/>
    <lineage>
        <taxon>Bacteria</taxon>
        <taxon>Pseudomonadati</taxon>
        <taxon>Pseudomonadota</taxon>
        <taxon>Hydrogenophilia</taxon>
        <taxon>Hydrogenophilales</taxon>
        <taxon>Hydrogenophilaceae</taxon>
        <taxon>Hydrogenophilus</taxon>
    </lineage>
</organism>
<reference evidence="9 10" key="1">
    <citation type="submission" date="2018-04" db="EMBL/GenBank/DDBJ databases">
        <title>Complete genome sequence of Hydrogenophilus thermoluteolus TH-1.</title>
        <authorList>
            <person name="Arai H."/>
        </authorList>
    </citation>
    <scope>NUCLEOTIDE SEQUENCE [LARGE SCALE GENOMIC DNA]</scope>
    <source>
        <strain evidence="9 10">TH-1</strain>
    </source>
</reference>
<comment type="similarity">
    <text evidence="2">Belongs to the transposase 11 family.</text>
</comment>
<keyword evidence="4" id="KW-0238">DNA-binding</keyword>
<dbReference type="Pfam" id="PF01609">
    <property type="entry name" value="DDE_Tnp_1"/>
    <property type="match status" value="1"/>
</dbReference>
<comment type="function">
    <text evidence="1">Involved in the transposition of the insertion sequence IS5.</text>
</comment>
<feature type="compositionally biased region" description="Basic and acidic residues" evidence="6">
    <location>
        <begin position="180"/>
        <end position="195"/>
    </location>
</feature>
<name>A0A2Z6DWZ9_HYDTE</name>
<dbReference type="RefSeq" id="WP_119334724.1">
    <property type="nucleotide sequence ID" value="NZ_AP018558.1"/>
</dbReference>
<protein>
    <submittedName>
        <fullName evidence="9">Transposase</fullName>
    </submittedName>
</protein>
<dbReference type="GO" id="GO:0004803">
    <property type="term" value="F:transposase activity"/>
    <property type="evidence" value="ECO:0007669"/>
    <property type="project" value="InterPro"/>
</dbReference>
<feature type="region of interest" description="Disordered" evidence="6">
    <location>
        <begin position="161"/>
        <end position="195"/>
    </location>
</feature>
<dbReference type="InterPro" id="IPR008490">
    <property type="entry name" value="Transposase_InsH_N"/>
</dbReference>